<dbReference type="OrthoDB" id="449263at2759"/>
<dbReference type="Gene3D" id="3.30.2080.10">
    <property type="entry name" value="GH92 mannosidase domain"/>
    <property type="match status" value="1"/>
</dbReference>
<dbReference type="PANTHER" id="PTHR12143">
    <property type="entry name" value="PEPTIDE N-GLYCANASE PNGASE -RELATED"/>
    <property type="match status" value="1"/>
</dbReference>
<sequence length="822" mass="90597">MSSFRDYLFPCLIAARTVLCQSTGADNLAFVDPFIGAANGGNVFPGASLPYGMAKAVADTNSGSNQGGFTLDDSNVTGFSLMHDSGTGGSPSLGNFALFPYTSCPDGDVDNCVFPKKSRSDFGTYDNESLVAEPGYFSITLDSGIKAEMTTTHHTSLFRFSFPSASGNDSQPLILQDLTDLSDSRQDNGTVAVDATTGRITGNARFQPSFGTGTYVLYFCTDFSGADILDNGIFSNSRASTEVKNFTISRSINGYPLPGSAFVRFTSGDAPIYVRSATSFISAEQACASAESEIPDFDFNSTRTAARDAWADKLGYINIDTTGVNDSYAINFFSGYYRTMINPQNYTGENPLWSSDEPYFDSFYCLWDSFRSQIPFLTLIDPAAVEEMIRSMIDTYVHLGWLPDCRMTLSKGYTQGGSNADNILVDGYLKGLSTGIDWNLGYDAVVKDAEVEPFDWCCNGRGGIDSWKALNYIPVQDFDYKGFGTMTRSISRTLEYSYNDYCISELAALLNHTADQEKYLESSGYWQNLYKTDQTSFINGSTNTGFVGFFQPKFLNQTWGFQDPLQCSNIDTSNVACSLQNTGRETFESSIWEYSFFVPHDQASLITLFGGPDEFVRRLNYLHDEGITYIGNEPAFLTVFQYHYAGRPALSAQRSHFYIPAYFQPVPDGVPGNDDSGAYGSFTAFAMMGLFPNPGQNVYLITPPYFPSVNITHPVTDKTATIRNVNFDPTYEAIFIQSATLNGEPYTKNWVDHSFFTEGKELVLTLGRNESTWGTKVEDLPPSLSEYTGFNGSYAGARRMISSLHDKVARTYKPEFAKLGGM</sequence>
<dbReference type="FunFam" id="1.20.1610.10:FF:000002">
    <property type="entry name" value="Alpha-1,2-mannosidase family protein"/>
    <property type="match status" value="1"/>
</dbReference>
<dbReference type="Gene3D" id="2.70.98.10">
    <property type="match status" value="1"/>
</dbReference>
<dbReference type="Gene3D" id="1.20.1050.60">
    <property type="entry name" value="alpha-1,2-mannosidase"/>
    <property type="match status" value="1"/>
</dbReference>
<dbReference type="EMBL" id="KN714781">
    <property type="protein sequence ID" value="KUI61582.1"/>
    <property type="molecule type" value="Genomic_DNA"/>
</dbReference>
<dbReference type="InterPro" id="IPR008928">
    <property type="entry name" value="6-hairpin_glycosidase_sf"/>
</dbReference>
<evidence type="ECO:0000313" key="4">
    <source>
        <dbReference type="Proteomes" id="UP000078576"/>
    </source>
</evidence>
<dbReference type="FunFam" id="3.30.2080.10:FF:000001">
    <property type="entry name" value="Alpha-1,2-mannosidase subfamily"/>
    <property type="match status" value="1"/>
</dbReference>
<dbReference type="SUPFAM" id="SSF48208">
    <property type="entry name" value="Six-hairpin glycosidases"/>
    <property type="match status" value="1"/>
</dbReference>
<dbReference type="GO" id="GO:0000224">
    <property type="term" value="F:peptide-N4-(N-acetyl-beta-glucosaminyl)asparagine amidase activity"/>
    <property type="evidence" value="ECO:0007669"/>
    <property type="project" value="TreeGrafter"/>
</dbReference>
<dbReference type="STRING" id="694573.A0A194VC61"/>
<dbReference type="InterPro" id="IPR014718">
    <property type="entry name" value="GH-type_carb-bd"/>
</dbReference>
<dbReference type="PANTHER" id="PTHR12143:SF25">
    <property type="entry name" value="FAMILY PROTEIN, PUTATIVE (AFU_ORTHOLOGUE AFUA_1G10790)-RELATED"/>
    <property type="match status" value="1"/>
</dbReference>
<dbReference type="GO" id="GO:0030246">
    <property type="term" value="F:carbohydrate binding"/>
    <property type="evidence" value="ECO:0007669"/>
    <property type="project" value="InterPro"/>
</dbReference>
<proteinExistence type="predicted"/>
<dbReference type="AlphaFoldDB" id="A0A194VC61"/>
<dbReference type="InterPro" id="IPR041371">
    <property type="entry name" value="GH92_N"/>
</dbReference>
<evidence type="ECO:0000259" key="2">
    <source>
        <dbReference type="Pfam" id="PF17678"/>
    </source>
</evidence>
<dbReference type="NCBIfam" id="TIGR01180">
    <property type="entry name" value="aman2_put"/>
    <property type="match status" value="1"/>
</dbReference>
<dbReference type="Proteomes" id="UP000078576">
    <property type="component" value="Unassembled WGS sequence"/>
</dbReference>
<dbReference type="InterPro" id="IPR012939">
    <property type="entry name" value="Glyco_hydro_92"/>
</dbReference>
<dbReference type="GO" id="GO:0005829">
    <property type="term" value="C:cytosol"/>
    <property type="evidence" value="ECO:0007669"/>
    <property type="project" value="TreeGrafter"/>
</dbReference>
<dbReference type="FunFam" id="1.20.1050.60:FF:000002">
    <property type="entry name" value="Glycosyl hydrolase family 92"/>
    <property type="match status" value="1"/>
</dbReference>
<dbReference type="GO" id="GO:0006516">
    <property type="term" value="P:glycoprotein catabolic process"/>
    <property type="evidence" value="ECO:0007669"/>
    <property type="project" value="TreeGrafter"/>
</dbReference>
<dbReference type="InterPro" id="IPR005887">
    <property type="entry name" value="GH92_a_mannosidase_put"/>
</dbReference>
<organism evidence="3 4">
    <name type="scientific">Cytospora mali</name>
    <name type="common">Apple Valsa canker fungus</name>
    <name type="synonym">Valsa mali</name>
    <dbReference type="NCBI Taxonomy" id="578113"/>
    <lineage>
        <taxon>Eukaryota</taxon>
        <taxon>Fungi</taxon>
        <taxon>Dikarya</taxon>
        <taxon>Ascomycota</taxon>
        <taxon>Pezizomycotina</taxon>
        <taxon>Sordariomycetes</taxon>
        <taxon>Sordariomycetidae</taxon>
        <taxon>Diaporthales</taxon>
        <taxon>Cytosporaceae</taxon>
        <taxon>Cytospora</taxon>
    </lineage>
</organism>
<name>A0A194VC61_CYTMA</name>
<gene>
    <name evidence="3" type="ORF">VP1G_08745</name>
</gene>
<accession>A0A194VC61</accession>
<dbReference type="Pfam" id="PF17678">
    <property type="entry name" value="Glyco_hydro_92N"/>
    <property type="match status" value="1"/>
</dbReference>
<feature type="domain" description="Glycosyl hydrolase family 92" evidence="1">
    <location>
        <begin position="285"/>
        <end position="767"/>
    </location>
</feature>
<evidence type="ECO:0000313" key="3">
    <source>
        <dbReference type="EMBL" id="KUI61582.1"/>
    </source>
</evidence>
<dbReference type="Gene3D" id="1.20.1610.10">
    <property type="entry name" value="alpha-1,2-mannosidases domains"/>
    <property type="match status" value="1"/>
</dbReference>
<dbReference type="InterPro" id="IPR050883">
    <property type="entry name" value="PNGase"/>
</dbReference>
<feature type="domain" description="Glycosyl hydrolase family 92 N-terminal" evidence="2">
    <location>
        <begin position="30"/>
        <end position="279"/>
    </location>
</feature>
<evidence type="ECO:0000259" key="1">
    <source>
        <dbReference type="Pfam" id="PF07971"/>
    </source>
</evidence>
<keyword evidence="4" id="KW-1185">Reference proteome</keyword>
<protein>
    <recommendedName>
        <fullName evidence="5">Glycoside hydrolase family 92 protein</fullName>
    </recommendedName>
</protein>
<dbReference type="Pfam" id="PF07971">
    <property type="entry name" value="Glyco_hydro_92"/>
    <property type="match status" value="1"/>
</dbReference>
<dbReference type="GO" id="GO:0005975">
    <property type="term" value="P:carbohydrate metabolic process"/>
    <property type="evidence" value="ECO:0007669"/>
    <property type="project" value="InterPro"/>
</dbReference>
<dbReference type="GO" id="GO:0005634">
    <property type="term" value="C:nucleus"/>
    <property type="evidence" value="ECO:0007669"/>
    <property type="project" value="TreeGrafter"/>
</dbReference>
<reference evidence="4" key="1">
    <citation type="submission" date="2014-12" db="EMBL/GenBank/DDBJ databases">
        <title>Genome Sequence of Valsa Canker Pathogens Uncovers a Specific Adaption of Colonization on Woody Bark.</title>
        <authorList>
            <person name="Yin Z."/>
            <person name="Liu H."/>
            <person name="Gao X."/>
            <person name="Li Z."/>
            <person name="Song N."/>
            <person name="Ke X."/>
            <person name="Dai Q."/>
            <person name="Wu Y."/>
            <person name="Sun Y."/>
            <person name="Xu J.-R."/>
            <person name="Kang Z.K."/>
            <person name="Wang L."/>
            <person name="Huang L."/>
        </authorList>
    </citation>
    <scope>NUCLEOTIDE SEQUENCE [LARGE SCALE GENOMIC DNA]</scope>
    <source>
        <strain evidence="4">SXYL134</strain>
    </source>
</reference>
<dbReference type="FunFam" id="2.70.98.10:FF:000010">
    <property type="entry name" value="Alpha-1,2-mannosidase family protein"/>
    <property type="match status" value="1"/>
</dbReference>
<evidence type="ECO:0008006" key="5">
    <source>
        <dbReference type="Google" id="ProtNLM"/>
    </source>
</evidence>